<keyword evidence="3" id="KW-1185">Reference proteome</keyword>
<dbReference type="Proteomes" id="UP000050424">
    <property type="component" value="Unassembled WGS sequence"/>
</dbReference>
<reference evidence="2 3" key="1">
    <citation type="submission" date="2015-09" db="EMBL/GenBank/DDBJ databases">
        <title>Draft genome of a European isolate of the apple canker pathogen Neonectria ditissima.</title>
        <authorList>
            <person name="Gomez-Cortecero A."/>
            <person name="Harrison R.J."/>
            <person name="Armitage A.D."/>
        </authorList>
    </citation>
    <scope>NUCLEOTIDE SEQUENCE [LARGE SCALE GENOMIC DNA]</scope>
    <source>
        <strain evidence="2 3">R09/05</strain>
    </source>
</reference>
<sequence length="155" mass="17169">MTVPPIAGATPPQSSAYFTPLRPKYVIPRLNTNIFSPSIANTHHVSPLVGAPPNPVLRGQDRRLGTPRPLTPNRARQLLLTPPQILRMPGFHRAVGQIHKKVHEAQHGRNPNQPLAPGEATADPGAIDRKQRFAKHFLDELRNQVRGKPTDLPRK</sequence>
<name>A0A0P7BEA0_9HYPO</name>
<evidence type="ECO:0000313" key="2">
    <source>
        <dbReference type="EMBL" id="KPM41087.1"/>
    </source>
</evidence>
<dbReference type="InterPro" id="IPR020301">
    <property type="entry name" value="Mrx7"/>
</dbReference>
<dbReference type="EMBL" id="LKCW01000071">
    <property type="protein sequence ID" value="KPM41087.1"/>
    <property type="molecule type" value="Genomic_DNA"/>
</dbReference>
<gene>
    <name evidence="2" type="ORF">AK830_g5465</name>
</gene>
<evidence type="ECO:0000313" key="3">
    <source>
        <dbReference type="Proteomes" id="UP000050424"/>
    </source>
</evidence>
<evidence type="ECO:0000256" key="1">
    <source>
        <dbReference type="SAM" id="MobiDB-lite"/>
    </source>
</evidence>
<dbReference type="STRING" id="78410.A0A0P7BEA0"/>
<organism evidence="2 3">
    <name type="scientific">Neonectria ditissima</name>
    <dbReference type="NCBI Taxonomy" id="78410"/>
    <lineage>
        <taxon>Eukaryota</taxon>
        <taxon>Fungi</taxon>
        <taxon>Dikarya</taxon>
        <taxon>Ascomycota</taxon>
        <taxon>Pezizomycotina</taxon>
        <taxon>Sordariomycetes</taxon>
        <taxon>Hypocreomycetidae</taxon>
        <taxon>Hypocreales</taxon>
        <taxon>Nectriaceae</taxon>
        <taxon>Neonectria</taxon>
    </lineage>
</organism>
<feature type="region of interest" description="Disordered" evidence="1">
    <location>
        <begin position="46"/>
        <end position="73"/>
    </location>
</feature>
<comment type="caution">
    <text evidence="2">The sequence shown here is derived from an EMBL/GenBank/DDBJ whole genome shotgun (WGS) entry which is preliminary data.</text>
</comment>
<proteinExistence type="predicted"/>
<dbReference type="OrthoDB" id="4138121at2759"/>
<protein>
    <submittedName>
        <fullName evidence="2">Uncharacterized protein</fullName>
    </submittedName>
</protein>
<accession>A0A0P7BEA0</accession>
<dbReference type="AlphaFoldDB" id="A0A0P7BEA0"/>
<feature type="region of interest" description="Disordered" evidence="1">
    <location>
        <begin position="100"/>
        <end position="128"/>
    </location>
</feature>
<dbReference type="Pfam" id="PF10906">
    <property type="entry name" value="Mrx7"/>
    <property type="match status" value="1"/>
</dbReference>